<dbReference type="Ensembl" id="ENSORLT00020022190.1">
    <property type="protein sequence ID" value="ENSORLP00020030780.1"/>
    <property type="gene ID" value="ENSORLG00020015464.1"/>
</dbReference>
<dbReference type="SMART" id="SM00043">
    <property type="entry name" value="CY"/>
    <property type="match status" value="1"/>
</dbReference>
<reference key="1">
    <citation type="journal article" date="2007" name="Nature">
        <title>The medaka draft genome and insights into vertebrate genome evolution.</title>
        <authorList>
            <person name="Kasahara M."/>
            <person name="Naruse K."/>
            <person name="Sasaki S."/>
            <person name="Nakatani Y."/>
            <person name="Qu W."/>
            <person name="Ahsan B."/>
            <person name="Yamada T."/>
            <person name="Nagayasu Y."/>
            <person name="Doi K."/>
            <person name="Kasai Y."/>
            <person name="Jindo T."/>
            <person name="Kobayashi D."/>
            <person name="Shimada A."/>
            <person name="Toyoda A."/>
            <person name="Kuroki Y."/>
            <person name="Fujiyama A."/>
            <person name="Sasaki T."/>
            <person name="Shimizu A."/>
            <person name="Asakawa S."/>
            <person name="Shimizu N."/>
            <person name="Hashimoto S."/>
            <person name="Yang J."/>
            <person name="Lee Y."/>
            <person name="Matsushima K."/>
            <person name="Sugano S."/>
            <person name="Sakaizumi M."/>
            <person name="Narita T."/>
            <person name="Ohishi K."/>
            <person name="Haga S."/>
            <person name="Ohta F."/>
            <person name="Nomoto H."/>
            <person name="Nogata K."/>
            <person name="Morishita T."/>
            <person name="Endo T."/>
            <person name="Shin-I T."/>
            <person name="Takeda H."/>
            <person name="Morishita S."/>
            <person name="Kohara Y."/>
        </authorList>
    </citation>
    <scope>NUCLEOTIDE SEQUENCE [LARGE SCALE GENOMIC DNA]</scope>
    <source>
        <strain>Hd-rR</strain>
    </source>
</reference>
<protein>
    <recommendedName>
        <fullName evidence="4">Cystatin domain-containing protein</fullName>
    </recommendedName>
</protein>
<proteinExistence type="inferred from homology"/>
<feature type="chain" id="PRO_5018722886" description="Cystatin domain-containing protein" evidence="3">
    <location>
        <begin position="36"/>
        <end position="143"/>
    </location>
</feature>
<dbReference type="InterPro" id="IPR046350">
    <property type="entry name" value="Cystatin_sf"/>
</dbReference>
<name>A0A3P9MD77_ORYLA</name>
<feature type="signal peptide" evidence="3">
    <location>
        <begin position="1"/>
        <end position="35"/>
    </location>
</feature>
<dbReference type="AlphaFoldDB" id="A0A3P9MD77"/>
<dbReference type="Pfam" id="PF00031">
    <property type="entry name" value="Cystatin"/>
    <property type="match status" value="1"/>
</dbReference>
<dbReference type="Gene3D" id="3.10.450.10">
    <property type="match status" value="1"/>
</dbReference>
<reference evidence="5" key="3">
    <citation type="submission" date="2025-08" db="UniProtKB">
        <authorList>
            <consortium name="Ensembl"/>
        </authorList>
    </citation>
    <scope>IDENTIFICATION</scope>
    <source>
        <strain evidence="5">HNI</strain>
    </source>
</reference>
<sequence length="143" mass="16259">MLFIRFCVFGCVQGATMTWKLSFPLLAVLLAVGFGLDPDGFELVAANDPEVQIALKFAMDEYNKASSDIYLYKVTKVIRVQRKVGYQYTLTVIIARTLCKKGSVPDWCPVFMDPDKAKSYQCKFVVHNNGWLGRWVMVEQRCS</sequence>
<evidence type="ECO:0000256" key="3">
    <source>
        <dbReference type="SAM" id="SignalP"/>
    </source>
</evidence>
<dbReference type="SUPFAM" id="SSF54403">
    <property type="entry name" value="Cystatin/monellin"/>
    <property type="match status" value="1"/>
</dbReference>
<evidence type="ECO:0000259" key="4">
    <source>
        <dbReference type="SMART" id="SM00043"/>
    </source>
</evidence>
<dbReference type="GO" id="GO:0004869">
    <property type="term" value="F:cysteine-type endopeptidase inhibitor activity"/>
    <property type="evidence" value="ECO:0007669"/>
    <property type="project" value="InterPro"/>
</dbReference>
<keyword evidence="3" id="KW-0732">Signal</keyword>
<dbReference type="FunFam" id="3.10.450.10:FF:000004">
    <property type="entry name" value="Cystatin C"/>
    <property type="match status" value="1"/>
</dbReference>
<evidence type="ECO:0000256" key="1">
    <source>
        <dbReference type="ARBA" id="ARBA00009403"/>
    </source>
</evidence>
<evidence type="ECO:0000313" key="6">
    <source>
        <dbReference type="Proteomes" id="UP000265180"/>
    </source>
</evidence>
<dbReference type="InterPro" id="IPR000010">
    <property type="entry name" value="Cystatin_dom"/>
</dbReference>
<organism evidence="5 6">
    <name type="scientific">Oryzias latipes</name>
    <name type="common">Japanese rice fish</name>
    <name type="synonym">Japanese killifish</name>
    <dbReference type="NCBI Taxonomy" id="8090"/>
    <lineage>
        <taxon>Eukaryota</taxon>
        <taxon>Metazoa</taxon>
        <taxon>Chordata</taxon>
        <taxon>Craniata</taxon>
        <taxon>Vertebrata</taxon>
        <taxon>Euteleostomi</taxon>
        <taxon>Actinopterygii</taxon>
        <taxon>Neopterygii</taxon>
        <taxon>Teleostei</taxon>
        <taxon>Neoteleostei</taxon>
        <taxon>Acanthomorphata</taxon>
        <taxon>Ovalentaria</taxon>
        <taxon>Atherinomorphae</taxon>
        <taxon>Beloniformes</taxon>
        <taxon>Adrianichthyidae</taxon>
        <taxon>Oryziinae</taxon>
        <taxon>Oryzias</taxon>
    </lineage>
</organism>
<evidence type="ECO:0000313" key="5">
    <source>
        <dbReference type="Ensembl" id="ENSORLP00020030780.1"/>
    </source>
</evidence>
<dbReference type="PANTHER" id="PTHR46186">
    <property type="entry name" value="CYSTATIN"/>
    <property type="match status" value="1"/>
</dbReference>
<evidence type="ECO:0000256" key="2">
    <source>
        <dbReference type="ARBA" id="ARBA00023157"/>
    </source>
</evidence>
<dbReference type="PANTHER" id="PTHR46186:SF12">
    <property type="entry name" value="CYSTATIN C (AMYLOID ANGIOPATHY AND CEREBRAL HEMORRHAGE)-RELATED"/>
    <property type="match status" value="1"/>
</dbReference>
<keyword evidence="2" id="KW-1015">Disulfide bond</keyword>
<dbReference type="Proteomes" id="UP000265180">
    <property type="component" value="Chromosome 15"/>
</dbReference>
<reference evidence="5" key="4">
    <citation type="submission" date="2025-09" db="UniProtKB">
        <authorList>
            <consortium name="Ensembl"/>
        </authorList>
    </citation>
    <scope>IDENTIFICATION</scope>
    <source>
        <strain evidence="5">HNI</strain>
    </source>
</reference>
<accession>A0A3P9MD77</accession>
<comment type="similarity">
    <text evidence="1">Belongs to the cystatin family.</text>
</comment>
<reference evidence="5 6" key="2">
    <citation type="submission" date="2017-04" db="EMBL/GenBank/DDBJ databases">
        <title>CpG methylation of centromeres and impact of large insertions on vertebrate speciation.</title>
        <authorList>
            <person name="Ichikawa K."/>
            <person name="Yoshimura J."/>
            <person name="Morishita S."/>
        </authorList>
    </citation>
    <scope>NUCLEOTIDE SEQUENCE</scope>
    <source>
        <strain evidence="5 6">HNI</strain>
    </source>
</reference>
<dbReference type="CDD" id="cd00042">
    <property type="entry name" value="CY"/>
    <property type="match status" value="1"/>
</dbReference>
<feature type="domain" description="Cystatin" evidence="4">
    <location>
        <begin position="36"/>
        <end position="143"/>
    </location>
</feature>